<reference evidence="1 2" key="1">
    <citation type="journal article" date="2016" name="Genome Biol. Evol.">
        <title>Gene Family Evolution Reflects Adaptation to Soil Environmental Stressors in the Genome of the Collembolan Orchesella cincta.</title>
        <authorList>
            <person name="Faddeeva-Vakhrusheva A."/>
            <person name="Derks M.F."/>
            <person name="Anvar S.Y."/>
            <person name="Agamennone V."/>
            <person name="Suring W."/>
            <person name="Smit S."/>
            <person name="van Straalen N.M."/>
            <person name="Roelofs D."/>
        </authorList>
    </citation>
    <scope>NUCLEOTIDE SEQUENCE [LARGE SCALE GENOMIC DNA]</scope>
    <source>
        <tissue evidence="1">Mixed pool</tissue>
    </source>
</reference>
<sequence length="698" mass="81043">MNSELVLDPRETFTIVEDVVVAMTKSFPLELFLDDAEAVLTQVVNPGRKGVEYKRNVSSLHNDDEVEDQVVYRGGLRNVNSTVVVLHKNDDKLPVFNDNRVFVVLRQDPMQKKVVSYFGNYVYARLATNSHVICNKTFILERVCFEWDAWDRNRALEKAPYKYLGWADCSRTFFSSCQPRPLKNNRKAGGNDAMYPKVLKSNYSSVAENLSFVTPTSFLTVIRGENDSTYDLLWDLDNDKAEAYHVRELIKNFSVITDPSTTLRHNKKDGKLKGFNCETTHDASLLTLMQLAKDNFQTKHEGKNVTHTESTYEMLKGNLHKHAILVKKIHETRVQLRVLLYHIGRKDYLTMRKNPKDMEMMKLTNPDFKNLEERLEGLEKELELIDQQDSDMDQKLQNLDDSVSMNMSLSDILSKPGWKYQEFAADNNNNQNVLDKLAWKDGLLFYGFGTCAYEKAEWNIHLSDYDEPTNEDLEKMADFYLKLLRLHCLPEAKYYLLYLIDTGFIKRNANFFEIPEDLSVLQKPKSGINELRMISAALEFSIFTKTYQMLLQMEGIPTRRRTTDIPLIYIPNASRTLDFLLHFTALFVKRARADVDIHFIKMARNLVITLRGIMTRLMQDYEILQIHCKNGWTQLICEKEFKSNYGNRLAVNVALQWVLHGLAPIEMNRNVNTEKNLKAFYKANKKSIELSLAYYELE</sequence>
<evidence type="ECO:0000313" key="1">
    <source>
        <dbReference type="EMBL" id="ODM95394.1"/>
    </source>
</evidence>
<organism evidence="1 2">
    <name type="scientific">Orchesella cincta</name>
    <name type="common">Springtail</name>
    <name type="synonym">Podura cincta</name>
    <dbReference type="NCBI Taxonomy" id="48709"/>
    <lineage>
        <taxon>Eukaryota</taxon>
        <taxon>Metazoa</taxon>
        <taxon>Ecdysozoa</taxon>
        <taxon>Arthropoda</taxon>
        <taxon>Hexapoda</taxon>
        <taxon>Collembola</taxon>
        <taxon>Entomobryomorpha</taxon>
        <taxon>Entomobryoidea</taxon>
        <taxon>Orchesellidae</taxon>
        <taxon>Orchesellinae</taxon>
        <taxon>Orchesella</taxon>
    </lineage>
</organism>
<dbReference type="EMBL" id="LJIJ01000678">
    <property type="protein sequence ID" value="ODM95394.1"/>
    <property type="molecule type" value="Genomic_DNA"/>
</dbReference>
<accession>A0A1D2MRF3</accession>
<protein>
    <submittedName>
        <fullName evidence="1">Uncharacterized protein</fullName>
    </submittedName>
</protein>
<gene>
    <name evidence="1" type="ORF">Ocin01_11286</name>
</gene>
<dbReference type="OMA" id="THTESTY"/>
<evidence type="ECO:0000313" key="2">
    <source>
        <dbReference type="Proteomes" id="UP000094527"/>
    </source>
</evidence>
<proteinExistence type="predicted"/>
<comment type="caution">
    <text evidence="1">The sequence shown here is derived from an EMBL/GenBank/DDBJ whole genome shotgun (WGS) entry which is preliminary data.</text>
</comment>
<dbReference type="OrthoDB" id="10667898at2759"/>
<keyword evidence="2" id="KW-1185">Reference proteome</keyword>
<dbReference type="AlphaFoldDB" id="A0A1D2MRF3"/>
<dbReference type="Proteomes" id="UP000094527">
    <property type="component" value="Unassembled WGS sequence"/>
</dbReference>
<name>A0A1D2MRF3_ORCCI</name>